<evidence type="ECO:0000313" key="1">
    <source>
        <dbReference type="EMBL" id="OIJ14613.1"/>
    </source>
</evidence>
<name>A0A1S2LR66_9BACI</name>
<dbReference type="Proteomes" id="UP000180098">
    <property type="component" value="Unassembled WGS sequence"/>
</dbReference>
<comment type="caution">
    <text evidence="1">The sequence shown here is derived from an EMBL/GenBank/DDBJ whole genome shotgun (WGS) entry which is preliminary data.</text>
</comment>
<evidence type="ECO:0000313" key="2">
    <source>
        <dbReference type="Proteomes" id="UP000180098"/>
    </source>
</evidence>
<sequence>MKVSLLACWLGRVLALIFILDGGEAVMNVLYENDRPDFSSEPLKLDRGLQRSERIRPAFTS</sequence>
<protein>
    <submittedName>
        <fullName evidence="1">Uncharacterized protein</fullName>
    </submittedName>
</protein>
<reference evidence="1 2" key="1">
    <citation type="submission" date="2016-10" db="EMBL/GenBank/DDBJ databases">
        <title>Draft genome sequences of four alkaliphilic bacteria belonging to the Anaerobacillus genus.</title>
        <authorList>
            <person name="Bassil N.M."/>
            <person name="Lloyd J.R."/>
        </authorList>
    </citation>
    <scope>NUCLEOTIDE SEQUENCE [LARGE SCALE GENOMIC DNA]</scope>
    <source>
        <strain evidence="1 2">DSM 15340</strain>
    </source>
</reference>
<keyword evidence="2" id="KW-1185">Reference proteome</keyword>
<dbReference type="EMBL" id="MLQQ01000005">
    <property type="protein sequence ID" value="OIJ14613.1"/>
    <property type="molecule type" value="Genomic_DNA"/>
</dbReference>
<gene>
    <name evidence="1" type="ORF">BKP35_06070</name>
</gene>
<dbReference type="AlphaFoldDB" id="A0A1S2LR66"/>
<organism evidence="1 2">
    <name type="scientific">Anaerobacillus arseniciselenatis</name>
    <dbReference type="NCBI Taxonomy" id="85682"/>
    <lineage>
        <taxon>Bacteria</taxon>
        <taxon>Bacillati</taxon>
        <taxon>Bacillota</taxon>
        <taxon>Bacilli</taxon>
        <taxon>Bacillales</taxon>
        <taxon>Bacillaceae</taxon>
        <taxon>Anaerobacillus</taxon>
    </lineage>
</organism>
<proteinExistence type="predicted"/>
<accession>A0A1S2LR66</accession>